<feature type="compositionally biased region" description="Basic and acidic residues" evidence="8">
    <location>
        <begin position="333"/>
        <end position="356"/>
    </location>
</feature>
<keyword evidence="5" id="KW-0690">Ribosome biogenesis</keyword>
<evidence type="ECO:0000256" key="3">
    <source>
        <dbReference type="ARBA" id="ARBA00007433"/>
    </source>
</evidence>
<dbReference type="GO" id="GO:0005634">
    <property type="term" value="C:nucleus"/>
    <property type="evidence" value="ECO:0007669"/>
    <property type="project" value="UniProtKB-SubCell"/>
</dbReference>
<dbReference type="InterPro" id="IPR018978">
    <property type="entry name" value="SDO1/SBDS_central"/>
</dbReference>
<dbReference type="Pfam" id="PF09377">
    <property type="entry name" value="SBDS_domain_II"/>
    <property type="match status" value="1"/>
</dbReference>
<dbReference type="InterPro" id="IPR013087">
    <property type="entry name" value="Znf_C2H2_type"/>
</dbReference>
<evidence type="ECO:0000256" key="4">
    <source>
        <dbReference type="ARBA" id="ARBA00022490"/>
    </source>
</evidence>
<evidence type="ECO:0000313" key="11">
    <source>
        <dbReference type="Proteomes" id="UP000664859"/>
    </source>
</evidence>
<dbReference type="PROSITE" id="PS00028">
    <property type="entry name" value="ZINC_FINGER_C2H2_1"/>
    <property type="match status" value="1"/>
</dbReference>
<dbReference type="FunFam" id="1.10.10.900:FF:000001">
    <property type="entry name" value="SBDS, ribosome maturation factor"/>
    <property type="match status" value="1"/>
</dbReference>
<dbReference type="Gene3D" id="1.10.10.900">
    <property type="entry name" value="SBDS protein C-terminal domain, subdomain 1"/>
    <property type="match status" value="1"/>
</dbReference>
<dbReference type="SUPFAM" id="SSF109728">
    <property type="entry name" value="Hypothetical protein AF0491, middle domain"/>
    <property type="match status" value="1"/>
</dbReference>
<feature type="compositionally biased region" description="Basic residues" evidence="8">
    <location>
        <begin position="323"/>
        <end position="332"/>
    </location>
</feature>
<evidence type="ECO:0000256" key="6">
    <source>
        <dbReference type="ARBA" id="ARBA00023242"/>
    </source>
</evidence>
<dbReference type="InterPro" id="IPR037188">
    <property type="entry name" value="Sdo1/SBDS_central_sf"/>
</dbReference>
<dbReference type="Pfam" id="PF01172">
    <property type="entry name" value="SBDS_N"/>
    <property type="match status" value="1"/>
</dbReference>
<evidence type="ECO:0000256" key="8">
    <source>
        <dbReference type="SAM" id="MobiDB-lite"/>
    </source>
</evidence>
<dbReference type="Proteomes" id="UP000664859">
    <property type="component" value="Unassembled WGS sequence"/>
</dbReference>
<comment type="subcellular location">
    <subcellularLocation>
        <location evidence="2">Cytoplasm</location>
    </subcellularLocation>
    <subcellularLocation>
        <location evidence="1">Nucleus</location>
    </subcellularLocation>
</comment>
<dbReference type="SUPFAM" id="SSF89895">
    <property type="entry name" value="FYSH domain"/>
    <property type="match status" value="1"/>
</dbReference>
<dbReference type="GO" id="GO:0042256">
    <property type="term" value="P:cytosolic ribosome assembly"/>
    <property type="evidence" value="ECO:0007669"/>
    <property type="project" value="InterPro"/>
</dbReference>
<dbReference type="InterPro" id="IPR019783">
    <property type="entry name" value="SDO1/SBDS_N"/>
</dbReference>
<comment type="similarity">
    <text evidence="3">Belongs to the SDO1/SBDS family.</text>
</comment>
<dbReference type="EMBL" id="JAFCMP010000079">
    <property type="protein sequence ID" value="KAG5187951.1"/>
    <property type="molecule type" value="Genomic_DNA"/>
</dbReference>
<dbReference type="Gene3D" id="3.30.70.240">
    <property type="match status" value="1"/>
</dbReference>
<feature type="compositionally biased region" description="Gly residues" evidence="8">
    <location>
        <begin position="372"/>
        <end position="381"/>
    </location>
</feature>
<evidence type="ECO:0000313" key="10">
    <source>
        <dbReference type="EMBL" id="KAG5187951.1"/>
    </source>
</evidence>
<dbReference type="FunFam" id="3.30.1250.10:FF:000001">
    <property type="entry name" value="SBDS, ribosome maturation factor"/>
    <property type="match status" value="1"/>
</dbReference>
<organism evidence="10 11">
    <name type="scientific">Tribonema minus</name>
    <dbReference type="NCBI Taxonomy" id="303371"/>
    <lineage>
        <taxon>Eukaryota</taxon>
        <taxon>Sar</taxon>
        <taxon>Stramenopiles</taxon>
        <taxon>Ochrophyta</taxon>
        <taxon>PX clade</taxon>
        <taxon>Xanthophyceae</taxon>
        <taxon>Tribonematales</taxon>
        <taxon>Tribonemataceae</taxon>
        <taxon>Tribonema</taxon>
    </lineage>
</organism>
<dbReference type="InterPro" id="IPR036786">
    <property type="entry name" value="Ribosome_mat_SBDS_N_sf"/>
</dbReference>
<dbReference type="InterPro" id="IPR002140">
    <property type="entry name" value="Sdo1/SBDS"/>
</dbReference>
<dbReference type="NCBIfam" id="TIGR00291">
    <property type="entry name" value="RNA_SBDS"/>
    <property type="match status" value="1"/>
</dbReference>
<feature type="region of interest" description="Disordered" evidence="8">
    <location>
        <begin position="274"/>
        <end position="381"/>
    </location>
</feature>
<evidence type="ECO:0000256" key="2">
    <source>
        <dbReference type="ARBA" id="ARBA00004496"/>
    </source>
</evidence>
<feature type="domain" description="C2H2-type" evidence="9">
    <location>
        <begin position="386"/>
        <end position="408"/>
    </location>
</feature>
<dbReference type="PANTHER" id="PTHR10927:SF1">
    <property type="entry name" value="RIBOSOME MATURATION PROTEIN SBDS"/>
    <property type="match status" value="1"/>
</dbReference>
<dbReference type="PANTHER" id="PTHR10927">
    <property type="entry name" value="RIBOSOME MATURATION PROTEIN SBDS"/>
    <property type="match status" value="1"/>
</dbReference>
<name>A0A835Z759_9STRA</name>
<evidence type="ECO:0000259" key="9">
    <source>
        <dbReference type="PROSITE" id="PS00028"/>
    </source>
</evidence>
<feature type="compositionally biased region" description="Low complexity" evidence="8">
    <location>
        <begin position="362"/>
        <end position="371"/>
    </location>
</feature>
<dbReference type="Pfam" id="PF20268">
    <property type="entry name" value="SBDS_C"/>
    <property type="match status" value="1"/>
</dbReference>
<evidence type="ECO:0000256" key="7">
    <source>
        <dbReference type="ARBA" id="ARBA00049708"/>
    </source>
</evidence>
<evidence type="ECO:0000256" key="5">
    <source>
        <dbReference type="ARBA" id="ARBA00022517"/>
    </source>
</evidence>
<dbReference type="Gene3D" id="3.30.1250.10">
    <property type="entry name" value="Ribosome maturation protein SBDS, N-terminal domain"/>
    <property type="match status" value="1"/>
</dbReference>
<dbReference type="GO" id="GO:0005737">
    <property type="term" value="C:cytoplasm"/>
    <property type="evidence" value="ECO:0007669"/>
    <property type="project" value="UniProtKB-SubCell"/>
</dbReference>
<keyword evidence="11" id="KW-1185">Reference proteome</keyword>
<dbReference type="AlphaFoldDB" id="A0A835Z759"/>
<comment type="subunit">
    <text evidence="7">Associates with the 60S ribosomal subunit.</text>
</comment>
<dbReference type="InterPro" id="IPR039100">
    <property type="entry name" value="Sdo1/SBDS-like"/>
</dbReference>
<keyword evidence="6" id="KW-0539">Nucleus</keyword>
<accession>A0A835Z759</accession>
<keyword evidence="4" id="KW-0963">Cytoplasm</keyword>
<gene>
    <name evidence="10" type="ORF">JKP88DRAFT_184915</name>
</gene>
<dbReference type="Gene3D" id="3.30.160.60">
    <property type="entry name" value="Classic Zinc Finger"/>
    <property type="match status" value="1"/>
</dbReference>
<reference evidence="10" key="1">
    <citation type="submission" date="2021-02" db="EMBL/GenBank/DDBJ databases">
        <title>First Annotated Genome of the Yellow-green Alga Tribonema minus.</title>
        <authorList>
            <person name="Mahan K.M."/>
        </authorList>
    </citation>
    <scope>NUCLEOTIDE SEQUENCE</scope>
    <source>
        <strain evidence="10">UTEX B ZZ1240</strain>
    </source>
</reference>
<dbReference type="OrthoDB" id="10253092at2759"/>
<protein>
    <submittedName>
        <fullName evidence="10">SBDS protein C-terminal domain-containing protein</fullName>
    </submittedName>
</protein>
<proteinExistence type="inferred from homology"/>
<dbReference type="InterPro" id="IPR046928">
    <property type="entry name" value="SDO1/SBDS_C"/>
</dbReference>
<sequence length="441" mass="47647">MSRAVFQPVGQVRLTNVAVVRVTRTGKRFEIACYRNKVVNWRNRVETDLNEVLQITTVFQNVSKGVLANKKDMAKAFGTEDEDEIIRYILDKGEVQVSDKERRAQYESAFRDVATIVSEKCVNPHSNRPYTVSMIENAMRDVHFAVAPNKSAKAQALELIPRLKEVMPIARASMLLRVTAPAALAQSVEASLSALGVTHFEKQTRTEAEHSVDVLVDPGLFRGIEEALRGSGGGAARVEVLQLSVQQEGEADIDLEAARKGVLALQVQQAAAAAHGGGGGNTSDEERVELMPPSGRRGGAAAAAAASDDDGGGAEAGGDRKGAPKKSKKAKRREKEEAAERAARQAEVRQRQEERRSRHPVAAASVGASSSGSGGAHAGGGSKLKCNTCAAAFADTTAYRDHFKSDWHRYNLKLKMKGVSVVSEDEFRSVDAEGFFFEEKM</sequence>
<evidence type="ECO:0000256" key="1">
    <source>
        <dbReference type="ARBA" id="ARBA00004123"/>
    </source>
</evidence>
<comment type="caution">
    <text evidence="10">The sequence shown here is derived from an EMBL/GenBank/DDBJ whole genome shotgun (WGS) entry which is preliminary data.</text>
</comment>